<evidence type="ECO:0000313" key="3">
    <source>
        <dbReference type="EMBL" id="AUX24981.1"/>
    </source>
</evidence>
<proteinExistence type="predicted"/>
<evidence type="ECO:0000313" key="4">
    <source>
        <dbReference type="Proteomes" id="UP000295781"/>
    </source>
</evidence>
<feature type="domain" description="PEGA" evidence="2">
    <location>
        <begin position="96"/>
        <end position="161"/>
    </location>
</feature>
<dbReference type="InterPro" id="IPR013229">
    <property type="entry name" value="PEGA"/>
</dbReference>
<evidence type="ECO:0000259" key="2">
    <source>
        <dbReference type="Pfam" id="PF08308"/>
    </source>
</evidence>
<dbReference type="InterPro" id="IPR011990">
    <property type="entry name" value="TPR-like_helical_dom_sf"/>
</dbReference>
<evidence type="ECO:0000256" key="1">
    <source>
        <dbReference type="SAM" id="Phobius"/>
    </source>
</evidence>
<feature type="transmembrane region" description="Helical" evidence="1">
    <location>
        <begin position="188"/>
        <end position="211"/>
    </location>
</feature>
<sequence>MTEESRKLYLNGVQAASESRWEAARAMFLAARALHPHYTIAGNLGDCELHLGRYREAAEHLALYVRELKKDATSTAEERARGEAAYAAARAKVGALVLQVSVERAAVLVDGVQMGTTPLVDPLFVEPGMHTVVVEREGYVTEKLAVNVAAGGEITSVVTLRKPAERAPVLMPAPVGHVEQPESGPRKAVLLGAGIGLTALLAGGGIAFTMLSNGKAADADSLGTELARDGGRSACWSGGAPRCSTLHDLNAQSDSFHNLAVAGFVGAGVAGAATLVYALLPRTSTETHVTPVVGAGAGGMIVGGRF</sequence>
<dbReference type="Proteomes" id="UP000295781">
    <property type="component" value="Chromosome"/>
</dbReference>
<gene>
    <name evidence="3" type="ORF">SOCEGT47_055220</name>
</gene>
<keyword evidence="1" id="KW-1133">Transmembrane helix</keyword>
<keyword evidence="1" id="KW-0812">Transmembrane</keyword>
<organism evidence="3 4">
    <name type="scientific">Sorangium cellulosum</name>
    <name type="common">Polyangium cellulosum</name>
    <dbReference type="NCBI Taxonomy" id="56"/>
    <lineage>
        <taxon>Bacteria</taxon>
        <taxon>Pseudomonadati</taxon>
        <taxon>Myxococcota</taxon>
        <taxon>Polyangia</taxon>
        <taxon>Polyangiales</taxon>
        <taxon>Polyangiaceae</taxon>
        <taxon>Sorangium</taxon>
    </lineage>
</organism>
<name>A0A4P2Q6V6_SORCE</name>
<dbReference type="AlphaFoldDB" id="A0A4P2Q6V6"/>
<accession>A0A4P2Q6V6</accession>
<protein>
    <recommendedName>
        <fullName evidence="2">PEGA domain-containing protein</fullName>
    </recommendedName>
</protein>
<dbReference type="SUPFAM" id="SSF48452">
    <property type="entry name" value="TPR-like"/>
    <property type="match status" value="1"/>
</dbReference>
<reference evidence="3 4" key="1">
    <citation type="submission" date="2015-09" db="EMBL/GenBank/DDBJ databases">
        <title>Sorangium comparison.</title>
        <authorList>
            <person name="Zaburannyi N."/>
            <person name="Bunk B."/>
            <person name="Overmann J."/>
            <person name="Mueller R."/>
        </authorList>
    </citation>
    <scope>NUCLEOTIDE SEQUENCE [LARGE SCALE GENOMIC DNA]</scope>
    <source>
        <strain evidence="3 4">So ceGT47</strain>
    </source>
</reference>
<dbReference type="RefSeq" id="WP_207213661.1">
    <property type="nucleotide sequence ID" value="NZ_CP012670.1"/>
</dbReference>
<dbReference type="Pfam" id="PF08308">
    <property type="entry name" value="PEGA"/>
    <property type="match status" value="1"/>
</dbReference>
<keyword evidence="1" id="KW-0472">Membrane</keyword>
<dbReference type="EMBL" id="CP012670">
    <property type="protein sequence ID" value="AUX24981.1"/>
    <property type="molecule type" value="Genomic_DNA"/>
</dbReference>
<feature type="transmembrane region" description="Helical" evidence="1">
    <location>
        <begin position="259"/>
        <end position="280"/>
    </location>
</feature>